<dbReference type="RefSeq" id="WP_070251841.1">
    <property type="nucleotide sequence ID" value="NZ_LROM01000148.1"/>
</dbReference>
<sequence length="242" mass="26982">MTAVQKPVKAVPRGVWLMLVLALLLQVAWQASRPSEKARAQALPPAPSRQALQLAALGEPVALARLTMLYVQGFDEQAGVSVSWRELDYPTVIGWLQRVLELDPRGQSPLLAASQVYGAVGDPVRTRLMLDFVHARFAEDPDRRWPWLAHAALVAKHRLHDLPLARAYAHDIRLHATGARVPAWARQLEIFILEDMNELDGARALVGGLLDSGQVTDPRELKFLSERLQQLTQQQQNHSTGR</sequence>
<evidence type="ECO:0000313" key="2">
    <source>
        <dbReference type="Proteomes" id="UP000175989"/>
    </source>
</evidence>
<gene>
    <name evidence="1" type="ORF">DUPY_49650</name>
</gene>
<dbReference type="OrthoDB" id="8708240at2"/>
<comment type="caution">
    <text evidence="1">The sequence shown here is derived from an EMBL/GenBank/DDBJ whole genome shotgun (WGS) entry which is preliminary data.</text>
</comment>
<dbReference type="PATRIC" id="fig|762836.4.peg.5105"/>
<dbReference type="Proteomes" id="UP000175989">
    <property type="component" value="Unassembled WGS sequence"/>
</dbReference>
<keyword evidence="2" id="KW-1185">Reference proteome</keyword>
<evidence type="ECO:0000313" key="1">
    <source>
        <dbReference type="EMBL" id="OEZ92246.1"/>
    </source>
</evidence>
<reference evidence="2" key="1">
    <citation type="journal article" date="2016" name="Front. Microbiol.">
        <title>Molecular Keys to the Janthinobacterium and Duganella spp. Interaction with the Plant Pathogen Fusarium graminearum.</title>
        <authorList>
            <person name="Haack F.S."/>
            <person name="Poehlein A."/>
            <person name="Kroger C."/>
            <person name="Voigt C.A."/>
            <person name="Piepenbring M."/>
            <person name="Bode H.B."/>
            <person name="Daniel R."/>
            <person name="Schafer W."/>
            <person name="Streit W.R."/>
        </authorList>
    </citation>
    <scope>NUCLEOTIDE SEQUENCE [LARGE SCALE GENOMIC DNA]</scope>
    <source>
        <strain evidence="2">T54</strain>
    </source>
</reference>
<dbReference type="AlphaFoldDB" id="A0A1E7W7Q7"/>
<protein>
    <submittedName>
        <fullName evidence="1">Uncharacterized protein</fullName>
    </submittedName>
</protein>
<accession>A0A1E7W7Q7</accession>
<proteinExistence type="predicted"/>
<name>A0A1E7W7Q7_9BURK</name>
<dbReference type="EMBL" id="LROM01000148">
    <property type="protein sequence ID" value="OEZ92246.1"/>
    <property type="molecule type" value="Genomic_DNA"/>
</dbReference>
<organism evidence="1 2">
    <name type="scientific">Duganella phyllosphaerae</name>
    <dbReference type="NCBI Taxonomy" id="762836"/>
    <lineage>
        <taxon>Bacteria</taxon>
        <taxon>Pseudomonadati</taxon>
        <taxon>Pseudomonadota</taxon>
        <taxon>Betaproteobacteria</taxon>
        <taxon>Burkholderiales</taxon>
        <taxon>Oxalobacteraceae</taxon>
        <taxon>Telluria group</taxon>
        <taxon>Duganella</taxon>
    </lineage>
</organism>